<feature type="region of interest" description="Disordered" evidence="1">
    <location>
        <begin position="297"/>
        <end position="346"/>
    </location>
</feature>
<feature type="compositionally biased region" description="Pro residues" evidence="1">
    <location>
        <begin position="313"/>
        <end position="340"/>
    </location>
</feature>
<evidence type="ECO:0000256" key="2">
    <source>
        <dbReference type="SAM" id="SignalP"/>
    </source>
</evidence>
<evidence type="ECO:0000313" key="3">
    <source>
        <dbReference type="EMBL" id="MEQ9936393.1"/>
    </source>
</evidence>
<evidence type="ECO:0000313" key="4">
    <source>
        <dbReference type="Proteomes" id="UP001463408"/>
    </source>
</evidence>
<organism evidence="3 4">
    <name type="scientific">Pectobacterium polonicum</name>
    <dbReference type="NCBI Taxonomy" id="2485124"/>
    <lineage>
        <taxon>Bacteria</taxon>
        <taxon>Pseudomonadati</taxon>
        <taxon>Pseudomonadota</taxon>
        <taxon>Gammaproteobacteria</taxon>
        <taxon>Enterobacterales</taxon>
        <taxon>Pectobacteriaceae</taxon>
        <taxon>Pectobacterium</taxon>
    </lineage>
</organism>
<gene>
    <name evidence="3" type="ORF">ABRQ07_02025</name>
</gene>
<dbReference type="Proteomes" id="UP001463408">
    <property type="component" value="Unassembled WGS sequence"/>
</dbReference>
<keyword evidence="4" id="KW-1185">Reference proteome</keyword>
<sequence>MKKIVFVVAGLALFCATAHAVIPALVIGAESVAGFALRVAVSRGAANSSVYAAERIAMSNVTKIAINQSVAKISTNSAARLKLASGVASWALIGDSLLKIGDEIFGSDPNAGISSSSAISAIDNGRKFFSGAGKGGSSPYFSGDEHAPLVAAVYQYRADNGVLYCPSGAKCTHSPDFSVTATRISGGLTDYTLRYSFAYPQASGSIKTDFISEIVSVQQNKNYSPAIVPSVPDITPEQQEQLQKTALSAQSLADTLNALLLDAASQPDYAGVPVTSSNPLISARDVLDAAAAIGRPNPTQAEWTTPWENLQPEPQPQPQPEPNPEPNPQPEPPAVPPELDAPPDGRTILAPITGAFSEWENFSIGSRSAQCPTAEFTIWDENFVVDSHCGLIEENRELIRIFCLICWGFAAFRRAMSA</sequence>
<dbReference type="RefSeq" id="WP_273854532.1">
    <property type="nucleotide sequence ID" value="NZ_JAQRNC010000001.1"/>
</dbReference>
<reference evidence="3 4" key="1">
    <citation type="submission" date="2024-06" db="EMBL/GenBank/DDBJ databases">
        <title>Pangenomics to understand the prophage dynamics in the radiating lineages of P. brasiliense.</title>
        <authorList>
            <person name="Pardeshi L.A."/>
            <person name="Van Duivenbode I."/>
            <person name="Jonkheer E.M."/>
            <person name="Pel M.J.C."/>
            <person name="Kupczok A."/>
            <person name="De Ridder D."/>
            <person name="Smit S."/>
            <person name="Van Der Lee T.J."/>
        </authorList>
    </citation>
    <scope>NUCLEOTIDE SEQUENCE [LARGE SCALE GENOMIC DNA]</scope>
    <source>
        <strain evidence="3 4">PD 8607</strain>
    </source>
</reference>
<feature type="compositionally biased region" description="Polar residues" evidence="1">
    <location>
        <begin position="297"/>
        <end position="308"/>
    </location>
</feature>
<dbReference type="EMBL" id="JBEHEF010000002">
    <property type="protein sequence ID" value="MEQ9936393.1"/>
    <property type="molecule type" value="Genomic_DNA"/>
</dbReference>
<proteinExistence type="predicted"/>
<feature type="chain" id="PRO_5047025672" evidence="2">
    <location>
        <begin position="21"/>
        <end position="418"/>
    </location>
</feature>
<name>A0ABV1P5G2_9GAMM</name>
<evidence type="ECO:0000256" key="1">
    <source>
        <dbReference type="SAM" id="MobiDB-lite"/>
    </source>
</evidence>
<feature type="signal peptide" evidence="2">
    <location>
        <begin position="1"/>
        <end position="20"/>
    </location>
</feature>
<keyword evidence="2" id="KW-0732">Signal</keyword>
<accession>A0ABV1P5G2</accession>
<comment type="caution">
    <text evidence="3">The sequence shown here is derived from an EMBL/GenBank/DDBJ whole genome shotgun (WGS) entry which is preliminary data.</text>
</comment>
<protein>
    <submittedName>
        <fullName evidence="3">Uncharacterized protein</fullName>
    </submittedName>
</protein>